<dbReference type="SUPFAM" id="SSF50249">
    <property type="entry name" value="Nucleic acid-binding proteins"/>
    <property type="match status" value="1"/>
</dbReference>
<evidence type="ECO:0000313" key="3">
    <source>
        <dbReference type="Proteomes" id="UP000232149"/>
    </source>
</evidence>
<comment type="caution">
    <text evidence="1">The sequence shown here is derived from an EMBL/GenBank/DDBJ whole genome shotgun (WGS) entry which is preliminary data.</text>
</comment>
<dbReference type="Proteomes" id="UP000232188">
    <property type="component" value="Unassembled WGS sequence"/>
</dbReference>
<dbReference type="EMBL" id="NPDV01000023">
    <property type="protein sequence ID" value="PJZ51506.1"/>
    <property type="molecule type" value="Genomic_DNA"/>
</dbReference>
<evidence type="ECO:0000313" key="1">
    <source>
        <dbReference type="EMBL" id="PJZ51506.1"/>
    </source>
</evidence>
<dbReference type="AlphaFoldDB" id="A0A2M9YJ29"/>
<evidence type="ECO:0000313" key="2">
    <source>
        <dbReference type="EMBL" id="PJZ61586.1"/>
    </source>
</evidence>
<organism evidence="1 4">
    <name type="scientific">Leptospira adleri</name>
    <dbReference type="NCBI Taxonomy" id="2023186"/>
    <lineage>
        <taxon>Bacteria</taxon>
        <taxon>Pseudomonadati</taxon>
        <taxon>Spirochaetota</taxon>
        <taxon>Spirochaetia</taxon>
        <taxon>Leptospirales</taxon>
        <taxon>Leptospiraceae</taxon>
        <taxon>Leptospira</taxon>
    </lineage>
</organism>
<name>A0A2M9YJ29_9LEPT</name>
<dbReference type="Proteomes" id="UP000232149">
    <property type="component" value="Unassembled WGS sequence"/>
</dbReference>
<dbReference type="EMBL" id="NPDU01000029">
    <property type="protein sequence ID" value="PJZ61586.1"/>
    <property type="molecule type" value="Genomic_DNA"/>
</dbReference>
<dbReference type="InterPro" id="IPR012340">
    <property type="entry name" value="NA-bd_OB-fold"/>
</dbReference>
<proteinExistence type="predicted"/>
<gene>
    <name evidence="2" type="ORF">CH376_12420</name>
    <name evidence="1" type="ORF">CH380_19665</name>
</gene>
<reference evidence="3 4" key="1">
    <citation type="submission" date="2017-07" db="EMBL/GenBank/DDBJ databases">
        <title>Leptospira spp. isolated from tropical soils.</title>
        <authorList>
            <person name="Thibeaux R."/>
            <person name="Iraola G."/>
            <person name="Ferres I."/>
            <person name="Bierque E."/>
            <person name="Girault D."/>
            <person name="Soupe-Gilbert M.-E."/>
            <person name="Picardeau M."/>
            <person name="Goarant C."/>
        </authorList>
    </citation>
    <scope>NUCLEOTIDE SEQUENCE [LARGE SCALE GENOMIC DNA]</scope>
    <source>
        <strain evidence="1 4">FH2-B-C1</strain>
        <strain evidence="2 3">FH2-B-D1</strain>
    </source>
</reference>
<keyword evidence="3" id="KW-1185">Reference proteome</keyword>
<sequence length="83" mass="9675">METYKHTLTGNVRKYIPWNRDTNRGGYGFITGNDGIEYFFNAKYSFLPETEIKEGKEVKFSLRKGFDKKRGEFVLQATKVSKP</sequence>
<evidence type="ECO:0000313" key="4">
    <source>
        <dbReference type="Proteomes" id="UP000232188"/>
    </source>
</evidence>
<protein>
    <submittedName>
        <fullName evidence="1">Cold-shock protein</fullName>
    </submittedName>
</protein>
<accession>A0A2M9YJ29</accession>
<dbReference type="RefSeq" id="WP_100787465.1">
    <property type="nucleotide sequence ID" value="NZ_NPDU01000029.1"/>
</dbReference>
<dbReference type="Gene3D" id="2.40.50.140">
    <property type="entry name" value="Nucleic acid-binding proteins"/>
    <property type="match status" value="1"/>
</dbReference>